<keyword evidence="3" id="KW-1185">Reference proteome</keyword>
<name>A0A366SBY3_9HYPO</name>
<proteinExistence type="predicted"/>
<dbReference type="OrthoDB" id="5343483at2759"/>
<dbReference type="AlphaFoldDB" id="A0A366SBY3"/>
<sequence>MFTGKKVHITSCWISYFPPLVLYKYPIVGYFHYDDVKWDRLENIQPRDNLGNGGNAPQCLDRGEDDDEQPKRTAFPPLSKAFAPPGTGRSSMGGRHEYPTIPAPVPVLKQEATAKESSGAVCKIPALAEPTQSYGSYTALTTKDDGTDEEEDDDEQWGV</sequence>
<feature type="region of interest" description="Disordered" evidence="1">
    <location>
        <begin position="132"/>
        <end position="159"/>
    </location>
</feature>
<comment type="caution">
    <text evidence="2">The sequence shown here is derived from an EMBL/GenBank/DDBJ whole genome shotgun (WGS) entry which is preliminary data.</text>
</comment>
<dbReference type="Proteomes" id="UP000253153">
    <property type="component" value="Unassembled WGS sequence"/>
</dbReference>
<gene>
    <name evidence="2" type="ORF">FIESC28_00885</name>
</gene>
<reference evidence="2 3" key="1">
    <citation type="submission" date="2018-06" db="EMBL/GenBank/DDBJ databases">
        <title>Fusarium incarnatum-equiseti species complex species 28.</title>
        <authorList>
            <person name="Gardiner D.M."/>
        </authorList>
    </citation>
    <scope>NUCLEOTIDE SEQUENCE [LARGE SCALE GENOMIC DNA]</scope>
    <source>
        <strain evidence="2 3">FIESC_28</strain>
    </source>
</reference>
<protein>
    <submittedName>
        <fullName evidence="2">Uncharacterized protein</fullName>
    </submittedName>
</protein>
<dbReference type="EMBL" id="QKXC01000024">
    <property type="protein sequence ID" value="RBR26240.1"/>
    <property type="molecule type" value="Genomic_DNA"/>
</dbReference>
<evidence type="ECO:0000313" key="3">
    <source>
        <dbReference type="Proteomes" id="UP000253153"/>
    </source>
</evidence>
<accession>A0A366SBY3</accession>
<evidence type="ECO:0000256" key="1">
    <source>
        <dbReference type="SAM" id="MobiDB-lite"/>
    </source>
</evidence>
<evidence type="ECO:0000313" key="2">
    <source>
        <dbReference type="EMBL" id="RBR26240.1"/>
    </source>
</evidence>
<dbReference type="RefSeq" id="XP_031020831.1">
    <property type="nucleotide sequence ID" value="XM_031155036.1"/>
</dbReference>
<dbReference type="GeneID" id="41990332"/>
<feature type="region of interest" description="Disordered" evidence="1">
    <location>
        <begin position="45"/>
        <end position="102"/>
    </location>
</feature>
<feature type="compositionally biased region" description="Acidic residues" evidence="1">
    <location>
        <begin position="146"/>
        <end position="159"/>
    </location>
</feature>
<organism evidence="2 3">
    <name type="scientific">Fusarium coffeatum</name>
    <dbReference type="NCBI Taxonomy" id="231269"/>
    <lineage>
        <taxon>Eukaryota</taxon>
        <taxon>Fungi</taxon>
        <taxon>Dikarya</taxon>
        <taxon>Ascomycota</taxon>
        <taxon>Pezizomycotina</taxon>
        <taxon>Sordariomycetes</taxon>
        <taxon>Hypocreomycetidae</taxon>
        <taxon>Hypocreales</taxon>
        <taxon>Nectriaceae</taxon>
        <taxon>Fusarium</taxon>
        <taxon>Fusarium incarnatum-equiseti species complex</taxon>
    </lineage>
</organism>